<name>A0AAV7VI51_PLEWA</name>
<dbReference type="Proteomes" id="UP001066276">
    <property type="component" value="Chromosome 2_1"/>
</dbReference>
<keyword evidence="3" id="KW-1185">Reference proteome</keyword>
<comment type="caution">
    <text evidence="2">The sequence shown here is derived from an EMBL/GenBank/DDBJ whole genome shotgun (WGS) entry which is preliminary data.</text>
</comment>
<reference evidence="2" key="1">
    <citation type="journal article" date="2022" name="bioRxiv">
        <title>Sequencing and chromosome-scale assembly of the giantPleurodeles waltlgenome.</title>
        <authorList>
            <person name="Brown T."/>
            <person name="Elewa A."/>
            <person name="Iarovenko S."/>
            <person name="Subramanian E."/>
            <person name="Araus A.J."/>
            <person name="Petzold A."/>
            <person name="Susuki M."/>
            <person name="Suzuki K.-i.T."/>
            <person name="Hayashi T."/>
            <person name="Toyoda A."/>
            <person name="Oliveira C."/>
            <person name="Osipova E."/>
            <person name="Leigh N.D."/>
            <person name="Simon A."/>
            <person name="Yun M.H."/>
        </authorList>
    </citation>
    <scope>NUCLEOTIDE SEQUENCE</scope>
    <source>
        <strain evidence="2">20211129_DDA</strain>
        <tissue evidence="2">Liver</tissue>
    </source>
</reference>
<feature type="region of interest" description="Disordered" evidence="1">
    <location>
        <begin position="52"/>
        <end position="147"/>
    </location>
</feature>
<evidence type="ECO:0000256" key="1">
    <source>
        <dbReference type="SAM" id="MobiDB-lite"/>
    </source>
</evidence>
<feature type="compositionally biased region" description="Basic and acidic residues" evidence="1">
    <location>
        <begin position="135"/>
        <end position="147"/>
    </location>
</feature>
<accession>A0AAV7VI51</accession>
<gene>
    <name evidence="2" type="ORF">NDU88_003694</name>
</gene>
<feature type="compositionally biased region" description="Low complexity" evidence="1">
    <location>
        <begin position="251"/>
        <end position="263"/>
    </location>
</feature>
<evidence type="ECO:0000313" key="3">
    <source>
        <dbReference type="Proteomes" id="UP001066276"/>
    </source>
</evidence>
<dbReference type="AlphaFoldDB" id="A0AAV7VI51"/>
<sequence length="345" mass="37584">MIPTLRSFSRCVRRGGHLVKAARISGENRILRGGTPEGKGLTEGRKERQLVVEGKQRQGGIEITSPKEQPSSLAARRRCRAVLRLSPDRRLTETRGGSSTPPGLGASNSSSALLDPGTYGPKQRGEIPGSPCCHPRTERTGDPERLSLKTQPSLWPYQGQRTVPESLPDAQLRLVPSSARWMEAACECRIPAESRMTDCSRRGRFRTFPLRQSEASEWRTRTGLTVGGAALFAAGDRALCRERCSPRRGRPGSPLGALLPSSRETGLSVGSDAPLVAGDRALCRERCSPRRGDRAHQRALVLILVLNTERNTMALIMISAVYNLDRQSPTSHKTASDGGHLTTIL</sequence>
<evidence type="ECO:0000313" key="2">
    <source>
        <dbReference type="EMBL" id="KAJ1199862.1"/>
    </source>
</evidence>
<feature type="compositionally biased region" description="Low complexity" evidence="1">
    <location>
        <begin position="103"/>
        <end position="114"/>
    </location>
</feature>
<proteinExistence type="predicted"/>
<feature type="region of interest" description="Disordered" evidence="1">
    <location>
        <begin position="244"/>
        <end position="272"/>
    </location>
</feature>
<dbReference type="EMBL" id="JANPWB010000003">
    <property type="protein sequence ID" value="KAJ1199862.1"/>
    <property type="molecule type" value="Genomic_DNA"/>
</dbReference>
<protein>
    <submittedName>
        <fullName evidence="2">Uncharacterized protein</fullName>
    </submittedName>
</protein>
<organism evidence="2 3">
    <name type="scientific">Pleurodeles waltl</name>
    <name type="common">Iberian ribbed newt</name>
    <dbReference type="NCBI Taxonomy" id="8319"/>
    <lineage>
        <taxon>Eukaryota</taxon>
        <taxon>Metazoa</taxon>
        <taxon>Chordata</taxon>
        <taxon>Craniata</taxon>
        <taxon>Vertebrata</taxon>
        <taxon>Euteleostomi</taxon>
        <taxon>Amphibia</taxon>
        <taxon>Batrachia</taxon>
        <taxon>Caudata</taxon>
        <taxon>Salamandroidea</taxon>
        <taxon>Salamandridae</taxon>
        <taxon>Pleurodelinae</taxon>
        <taxon>Pleurodeles</taxon>
    </lineage>
</organism>